<evidence type="ECO:0000256" key="4">
    <source>
        <dbReference type="ARBA" id="ARBA00022481"/>
    </source>
</evidence>
<feature type="modified residue" description="N-methylphenylalanine" evidence="11">
    <location>
        <position position="7"/>
    </location>
</feature>
<evidence type="ECO:0000256" key="10">
    <source>
        <dbReference type="PIRNR" id="PIRNR029928"/>
    </source>
</evidence>
<dbReference type="RefSeq" id="WP_163179034.1">
    <property type="nucleotide sequence ID" value="NZ_JAAIWM010000002.1"/>
</dbReference>
<dbReference type="InterPro" id="IPR016940">
    <property type="entry name" value="ComGC"/>
</dbReference>
<dbReference type="NCBIfam" id="TIGR02532">
    <property type="entry name" value="IV_pilin_GFxxxE"/>
    <property type="match status" value="1"/>
</dbReference>
<gene>
    <name evidence="12" type="ORF">G4D63_07525</name>
</gene>
<evidence type="ECO:0000256" key="9">
    <source>
        <dbReference type="ARBA" id="ARBA00043982"/>
    </source>
</evidence>
<keyword evidence="6 10" id="KW-1133">Transmembrane helix</keyword>
<reference evidence="12 13" key="1">
    <citation type="submission" date="2020-02" db="EMBL/GenBank/DDBJ databases">
        <title>Bacillus aquiflavi sp. nov., isolated from yellow water of strong flavor Chinese baijiu in Yibin region of China.</title>
        <authorList>
            <person name="Xie J."/>
        </authorList>
    </citation>
    <scope>NUCLEOTIDE SEQUENCE [LARGE SCALE GENOMIC DNA]</scope>
    <source>
        <strain evidence="12 13">SA4</strain>
    </source>
</reference>
<dbReference type="GO" id="GO:0015627">
    <property type="term" value="C:type II protein secretion system complex"/>
    <property type="evidence" value="ECO:0007669"/>
    <property type="project" value="InterPro"/>
</dbReference>
<evidence type="ECO:0000256" key="7">
    <source>
        <dbReference type="ARBA" id="ARBA00023136"/>
    </source>
</evidence>
<comment type="subcellular location">
    <subcellularLocation>
        <location evidence="1">Cell membrane</location>
        <topology evidence="1">Single-pass membrane protein</topology>
    </subcellularLocation>
    <subcellularLocation>
        <location evidence="2">Cell surface</location>
    </subcellularLocation>
</comment>
<dbReference type="NCBIfam" id="NF040999">
    <property type="entry name" value="pilin_ComGC"/>
    <property type="match status" value="1"/>
</dbReference>
<dbReference type="Pfam" id="PF07963">
    <property type="entry name" value="N_methyl"/>
    <property type="match status" value="1"/>
</dbReference>
<evidence type="ECO:0000256" key="2">
    <source>
        <dbReference type="ARBA" id="ARBA00004241"/>
    </source>
</evidence>
<dbReference type="Proteomes" id="UP000481043">
    <property type="component" value="Unassembled WGS sequence"/>
</dbReference>
<keyword evidence="10" id="KW-0813">Transport</keyword>
<keyword evidence="3 10" id="KW-1003">Cell membrane</keyword>
<dbReference type="GO" id="GO:0009986">
    <property type="term" value="C:cell surface"/>
    <property type="evidence" value="ECO:0007669"/>
    <property type="project" value="UniProtKB-SubCell"/>
</dbReference>
<evidence type="ECO:0000256" key="5">
    <source>
        <dbReference type="ARBA" id="ARBA00022692"/>
    </source>
</evidence>
<protein>
    <recommendedName>
        <fullName evidence="10">ComG operon protein 3</fullName>
    </recommendedName>
</protein>
<keyword evidence="4 11" id="KW-0488">Methylation</keyword>
<keyword evidence="13" id="KW-1185">Reference proteome</keyword>
<evidence type="ECO:0000313" key="13">
    <source>
        <dbReference type="Proteomes" id="UP000481043"/>
    </source>
</evidence>
<dbReference type="GO" id="GO:0015628">
    <property type="term" value="P:protein secretion by the type II secretion system"/>
    <property type="evidence" value="ECO:0007669"/>
    <property type="project" value="InterPro"/>
</dbReference>
<dbReference type="GO" id="GO:0030420">
    <property type="term" value="P:establishment of competence for transformation"/>
    <property type="evidence" value="ECO:0007669"/>
    <property type="project" value="UniProtKB-UniRule"/>
</dbReference>
<dbReference type="PIRSF" id="PIRSF029928">
    <property type="entry name" value="Late_competence_ComGC"/>
    <property type="match status" value="1"/>
</dbReference>
<keyword evidence="7 10" id="KW-0472">Membrane</keyword>
<dbReference type="PRINTS" id="PR00813">
    <property type="entry name" value="BCTERIALGSPG"/>
</dbReference>
<comment type="similarity">
    <text evidence="9 10">Belongs to the ComGC family.</text>
</comment>
<dbReference type="InterPro" id="IPR012902">
    <property type="entry name" value="N_methyl_site"/>
</dbReference>
<sequence>MINEKGFTLIEMMIVLLVISILIMITIPNITTQQTVIRGKGCEAYINMVQAQVEAYKMENNTTLNPTIIELHAAGFIPSTDCPNGEDLQVTGTGEVALVTTP</sequence>
<feature type="propeptide" id="PRO_5035532089" evidence="11">
    <location>
        <begin position="1"/>
        <end position="6"/>
    </location>
</feature>
<dbReference type="EMBL" id="JAAIWM010000002">
    <property type="protein sequence ID" value="NEY71594.1"/>
    <property type="molecule type" value="Genomic_DNA"/>
</dbReference>
<dbReference type="Gene3D" id="3.30.700.10">
    <property type="entry name" value="Glycoprotein, Type 4 Pilin"/>
    <property type="match status" value="1"/>
</dbReference>
<evidence type="ECO:0000256" key="3">
    <source>
        <dbReference type="ARBA" id="ARBA00022475"/>
    </source>
</evidence>
<evidence type="ECO:0000256" key="11">
    <source>
        <dbReference type="PIRSR" id="PIRSR029928-50"/>
    </source>
</evidence>
<keyword evidence="8 10" id="KW-0178">Competence</keyword>
<evidence type="ECO:0000256" key="6">
    <source>
        <dbReference type="ARBA" id="ARBA00022989"/>
    </source>
</evidence>
<proteinExistence type="inferred from homology"/>
<dbReference type="PROSITE" id="PS00409">
    <property type="entry name" value="PROKAR_NTER_METHYL"/>
    <property type="match status" value="1"/>
</dbReference>
<feature type="transmembrane region" description="Helical" evidence="10">
    <location>
        <begin position="7"/>
        <end position="27"/>
    </location>
</feature>
<comment type="function">
    <text evidence="10">Required for transformation and DNA binding.</text>
</comment>
<dbReference type="SUPFAM" id="SSF54523">
    <property type="entry name" value="Pili subunits"/>
    <property type="match status" value="1"/>
</dbReference>
<accession>A0A6M0Q5Q2</accession>
<evidence type="ECO:0000313" key="12">
    <source>
        <dbReference type="EMBL" id="NEY71594.1"/>
    </source>
</evidence>
<comment type="subunit">
    <text evidence="10">Homodimer.</text>
</comment>
<evidence type="ECO:0000256" key="1">
    <source>
        <dbReference type="ARBA" id="ARBA00004162"/>
    </source>
</evidence>
<keyword evidence="5 10" id="KW-0812">Transmembrane</keyword>
<dbReference type="GO" id="GO:0005886">
    <property type="term" value="C:plasma membrane"/>
    <property type="evidence" value="ECO:0007669"/>
    <property type="project" value="UniProtKB-SubCell"/>
</dbReference>
<organism evidence="12 13">
    <name type="scientific">Bacillus mesophilus</name>
    <dbReference type="NCBI Taxonomy" id="1808955"/>
    <lineage>
        <taxon>Bacteria</taxon>
        <taxon>Bacillati</taxon>
        <taxon>Bacillota</taxon>
        <taxon>Bacilli</taxon>
        <taxon>Bacillales</taxon>
        <taxon>Bacillaceae</taxon>
        <taxon>Bacillus</taxon>
    </lineage>
</organism>
<feature type="chain" id="PRO_5035532090" description="ComG operon protein 3" evidence="11">
    <location>
        <begin position="7"/>
        <end position="102"/>
    </location>
</feature>
<name>A0A6M0Q5Q2_9BACI</name>
<comment type="caution">
    <text evidence="12">The sequence shown here is derived from an EMBL/GenBank/DDBJ whole genome shotgun (WGS) entry which is preliminary data.</text>
</comment>
<dbReference type="InterPro" id="IPR000983">
    <property type="entry name" value="Bac_GSPG_pilin"/>
</dbReference>
<evidence type="ECO:0000256" key="8">
    <source>
        <dbReference type="ARBA" id="ARBA00023287"/>
    </source>
</evidence>
<dbReference type="InterPro" id="IPR045584">
    <property type="entry name" value="Pilin-like"/>
</dbReference>
<dbReference type="AlphaFoldDB" id="A0A6M0Q5Q2"/>